<evidence type="ECO:0000313" key="9">
    <source>
        <dbReference type="EMBL" id="KAI1609768.1"/>
    </source>
</evidence>
<dbReference type="CDD" id="cd17502">
    <property type="entry name" value="MFS_Azr1_MDR_like"/>
    <property type="match status" value="1"/>
</dbReference>
<feature type="transmembrane region" description="Helical" evidence="7">
    <location>
        <begin position="383"/>
        <end position="404"/>
    </location>
</feature>
<dbReference type="Gene3D" id="1.20.1720.10">
    <property type="entry name" value="Multidrug resistance protein D"/>
    <property type="match status" value="1"/>
</dbReference>
<feature type="transmembrane region" description="Helical" evidence="7">
    <location>
        <begin position="241"/>
        <end position="265"/>
    </location>
</feature>
<feature type="transmembrane region" description="Helical" evidence="7">
    <location>
        <begin position="156"/>
        <end position="174"/>
    </location>
</feature>
<reference evidence="9" key="1">
    <citation type="journal article" date="2022" name="bioRxiv">
        <title>Deciphering the potential niche of two novel black yeast fungi from a biological soil crust based on their genomes, phenotypes, and melanin regulation.</title>
        <authorList>
            <consortium name="DOE Joint Genome Institute"/>
            <person name="Carr E.C."/>
            <person name="Barton Q."/>
            <person name="Grambo S."/>
            <person name="Sullivan M."/>
            <person name="Renfro C.M."/>
            <person name="Kuo A."/>
            <person name="Pangilinan J."/>
            <person name="Lipzen A."/>
            <person name="Keymanesh K."/>
            <person name="Savage E."/>
            <person name="Barry K."/>
            <person name="Grigoriev I.V."/>
            <person name="Riekhof W.R."/>
            <person name="Harris S.S."/>
        </authorList>
    </citation>
    <scope>NUCLEOTIDE SEQUENCE</scope>
    <source>
        <strain evidence="9">JF 03-4F</strain>
    </source>
</reference>
<proteinExistence type="inferred from homology"/>
<evidence type="ECO:0000256" key="2">
    <source>
        <dbReference type="ARBA" id="ARBA00007520"/>
    </source>
</evidence>
<dbReference type="Proteomes" id="UP001203852">
    <property type="component" value="Unassembled WGS sequence"/>
</dbReference>
<dbReference type="Pfam" id="PF07690">
    <property type="entry name" value="MFS_1"/>
    <property type="match status" value="1"/>
</dbReference>
<evidence type="ECO:0000256" key="4">
    <source>
        <dbReference type="ARBA" id="ARBA00022989"/>
    </source>
</evidence>
<feature type="transmembrane region" description="Helical" evidence="7">
    <location>
        <begin position="186"/>
        <end position="206"/>
    </location>
</feature>
<dbReference type="Gene3D" id="1.20.1250.20">
    <property type="entry name" value="MFS general substrate transporter like domains"/>
    <property type="match status" value="1"/>
</dbReference>
<evidence type="ECO:0000256" key="7">
    <source>
        <dbReference type="SAM" id="Phobius"/>
    </source>
</evidence>
<feature type="transmembrane region" description="Helical" evidence="7">
    <location>
        <begin position="126"/>
        <end position="144"/>
    </location>
</feature>
<feature type="transmembrane region" description="Helical" evidence="7">
    <location>
        <begin position="546"/>
        <end position="565"/>
    </location>
</feature>
<keyword evidence="3 7" id="KW-0812">Transmembrane</keyword>
<dbReference type="InterPro" id="IPR036259">
    <property type="entry name" value="MFS_trans_sf"/>
</dbReference>
<dbReference type="AlphaFoldDB" id="A0AAN6DQT6"/>
<dbReference type="InterPro" id="IPR011701">
    <property type="entry name" value="MFS"/>
</dbReference>
<feature type="region of interest" description="Disordered" evidence="6">
    <location>
        <begin position="1"/>
        <end position="27"/>
    </location>
</feature>
<evidence type="ECO:0000313" key="10">
    <source>
        <dbReference type="Proteomes" id="UP001203852"/>
    </source>
</evidence>
<evidence type="ECO:0000256" key="5">
    <source>
        <dbReference type="ARBA" id="ARBA00023136"/>
    </source>
</evidence>
<evidence type="ECO:0000256" key="3">
    <source>
        <dbReference type="ARBA" id="ARBA00022692"/>
    </source>
</evidence>
<feature type="transmembrane region" description="Helical" evidence="7">
    <location>
        <begin position="410"/>
        <end position="431"/>
    </location>
</feature>
<keyword evidence="4 7" id="KW-1133">Transmembrane helix</keyword>
<dbReference type="PANTHER" id="PTHR23501:SF102">
    <property type="entry name" value="DRUG TRANSPORTER, PUTATIVE (AFU_ORTHOLOGUE AFUA_3G08530)-RELATED"/>
    <property type="match status" value="1"/>
</dbReference>
<feature type="region of interest" description="Disordered" evidence="6">
    <location>
        <begin position="85"/>
        <end position="117"/>
    </location>
</feature>
<evidence type="ECO:0000256" key="1">
    <source>
        <dbReference type="ARBA" id="ARBA00004141"/>
    </source>
</evidence>
<comment type="similarity">
    <text evidence="2">Belongs to the major facilitator superfamily. TCR/Tet family.</text>
</comment>
<comment type="caution">
    <text evidence="9">The sequence shown here is derived from an EMBL/GenBank/DDBJ whole genome shotgun (WGS) entry which is preliminary data.</text>
</comment>
<gene>
    <name evidence="9" type="ORF">EDD36DRAFT_467830</name>
</gene>
<accession>A0AAN6DQT6</accession>
<comment type="subcellular location">
    <subcellularLocation>
        <location evidence="1">Membrane</location>
        <topology evidence="1">Multi-pass membrane protein</topology>
    </subcellularLocation>
</comment>
<protein>
    <submittedName>
        <fullName evidence="9">Major facilitator superfamily domain-containing protein</fullName>
    </submittedName>
</protein>
<sequence length="584" mass="61838">MDSHNSKIGSQPSGAQGSNHLGSDAAQRLDGLSAAIARGSKTTYSTMSTKTEHDAQVGTIVNTEGTASETEADLKSHVSGDIPVLGAHSTSDSGDNKAQKRLPRSSSPVLSHTSPPNSIHPAVGSGYTWVGSAFALAQTVVLPIYTQAGTFFGRKWTLLCAISIFLFGSILCGCADSMTVLIAGRVVQGVGAGGILTLVYIIIGTWDRGKYQGLIGATWAVASAVGPVLGGIFADKVSWRWCFFINVPASVLAFLVIMMFLHMSHPPVELYKVIRNVVYLGITITAAATTVILLALQWAQQGALWSSSRQIVFLALGGLGFVILPFIEATAPVPVVPLSLFSHRTRIGSYLASFLHAVAYSGIAYYTPLYLQAVRCQTASESGVSMLPLVISFTIVSTASGYLISWTRKYQGLIWTGFALSAVGSGLTIMLNQTSSNIAQIAFLILTGLGLGPNFNSMLIPIHASFGDETESAPEAIASSTPTYAFLRSMGSTLGISISGMVLFNRLANIDINGVPMSQAVGIVRDLPEPQRSLAVSLFSEAMRDVHIQITVVLAVAFLASLVVGKHELQSKVQSNHRLIEDEA</sequence>
<evidence type="ECO:0000256" key="6">
    <source>
        <dbReference type="SAM" id="MobiDB-lite"/>
    </source>
</evidence>
<name>A0AAN6DQT6_9EURO</name>
<feature type="transmembrane region" description="Helical" evidence="7">
    <location>
        <begin position="277"/>
        <end position="299"/>
    </location>
</feature>
<organism evidence="9 10">
    <name type="scientific">Exophiala viscosa</name>
    <dbReference type="NCBI Taxonomy" id="2486360"/>
    <lineage>
        <taxon>Eukaryota</taxon>
        <taxon>Fungi</taxon>
        <taxon>Dikarya</taxon>
        <taxon>Ascomycota</taxon>
        <taxon>Pezizomycotina</taxon>
        <taxon>Eurotiomycetes</taxon>
        <taxon>Chaetothyriomycetidae</taxon>
        <taxon>Chaetothyriales</taxon>
        <taxon>Herpotrichiellaceae</taxon>
        <taxon>Exophiala</taxon>
    </lineage>
</organism>
<dbReference type="GO" id="GO:0022857">
    <property type="term" value="F:transmembrane transporter activity"/>
    <property type="evidence" value="ECO:0007669"/>
    <property type="project" value="InterPro"/>
</dbReference>
<dbReference type="GO" id="GO:0005886">
    <property type="term" value="C:plasma membrane"/>
    <property type="evidence" value="ECO:0007669"/>
    <property type="project" value="TreeGrafter"/>
</dbReference>
<feature type="domain" description="Major facilitator superfamily (MFS) profile" evidence="8">
    <location>
        <begin position="81"/>
        <end position="569"/>
    </location>
</feature>
<feature type="compositionally biased region" description="Polar residues" evidence="6">
    <location>
        <begin position="104"/>
        <end position="117"/>
    </location>
</feature>
<evidence type="ECO:0000259" key="8">
    <source>
        <dbReference type="PROSITE" id="PS50850"/>
    </source>
</evidence>
<dbReference type="InterPro" id="IPR020846">
    <property type="entry name" value="MFS_dom"/>
</dbReference>
<keyword evidence="5 7" id="KW-0472">Membrane</keyword>
<keyword evidence="10" id="KW-1185">Reference proteome</keyword>
<feature type="transmembrane region" description="Helical" evidence="7">
    <location>
        <begin position="311"/>
        <end position="327"/>
    </location>
</feature>
<dbReference type="PANTHER" id="PTHR23501">
    <property type="entry name" value="MAJOR FACILITATOR SUPERFAMILY"/>
    <property type="match status" value="1"/>
</dbReference>
<feature type="transmembrane region" description="Helical" evidence="7">
    <location>
        <begin position="438"/>
        <end position="455"/>
    </location>
</feature>
<dbReference type="EMBL" id="MU404359">
    <property type="protein sequence ID" value="KAI1609768.1"/>
    <property type="molecule type" value="Genomic_DNA"/>
</dbReference>
<feature type="transmembrane region" description="Helical" evidence="7">
    <location>
        <begin position="212"/>
        <end position="234"/>
    </location>
</feature>
<feature type="transmembrane region" description="Helical" evidence="7">
    <location>
        <begin position="347"/>
        <end position="371"/>
    </location>
</feature>
<feature type="compositionally biased region" description="Polar residues" evidence="6">
    <location>
        <begin position="1"/>
        <end position="21"/>
    </location>
</feature>
<dbReference type="SUPFAM" id="SSF103473">
    <property type="entry name" value="MFS general substrate transporter"/>
    <property type="match status" value="1"/>
</dbReference>
<dbReference type="PROSITE" id="PS50850">
    <property type="entry name" value="MFS"/>
    <property type="match status" value="1"/>
</dbReference>